<proteinExistence type="predicted"/>
<evidence type="ECO:0000259" key="2">
    <source>
        <dbReference type="Pfam" id="PF13649"/>
    </source>
</evidence>
<dbReference type="EMBL" id="PFEF01000005">
    <property type="protein sequence ID" value="PJE64595.1"/>
    <property type="molecule type" value="Genomic_DNA"/>
</dbReference>
<dbReference type="SUPFAM" id="SSF53335">
    <property type="entry name" value="S-adenosyl-L-methionine-dependent methyltransferases"/>
    <property type="match status" value="1"/>
</dbReference>
<dbReference type="AlphaFoldDB" id="A0A2M8KXD1"/>
<feature type="domain" description="Methyltransferase" evidence="2">
    <location>
        <begin position="60"/>
        <end position="144"/>
    </location>
</feature>
<dbReference type="Pfam" id="PF13649">
    <property type="entry name" value="Methyltransf_25"/>
    <property type="match status" value="1"/>
</dbReference>
<accession>A0A2M8KXD1</accession>
<dbReference type="InterPro" id="IPR041698">
    <property type="entry name" value="Methyltransf_25"/>
</dbReference>
<keyword evidence="1" id="KW-0808">Transferase</keyword>
<evidence type="ECO:0000256" key="1">
    <source>
        <dbReference type="ARBA" id="ARBA00022679"/>
    </source>
</evidence>
<evidence type="ECO:0000313" key="4">
    <source>
        <dbReference type="Proteomes" id="UP000229098"/>
    </source>
</evidence>
<organism evidence="3 4">
    <name type="scientific">Candidatus Ryanbacteria bacterium CG10_big_fil_rev_8_21_14_0_10_43_42</name>
    <dbReference type="NCBI Taxonomy" id="1974864"/>
    <lineage>
        <taxon>Bacteria</taxon>
        <taxon>Candidatus Ryaniibacteriota</taxon>
    </lineage>
</organism>
<dbReference type="Gene3D" id="3.40.50.150">
    <property type="entry name" value="Vaccinia Virus protein VP39"/>
    <property type="match status" value="1"/>
</dbReference>
<protein>
    <recommendedName>
        <fullName evidence="2">Methyltransferase domain-containing protein</fullName>
    </recommendedName>
</protein>
<gene>
    <name evidence="3" type="ORF">COU90_02025</name>
</gene>
<dbReference type="CDD" id="cd02440">
    <property type="entry name" value="AdoMet_MTases"/>
    <property type="match status" value="1"/>
</dbReference>
<dbReference type="PANTHER" id="PTHR43861">
    <property type="entry name" value="TRANS-ACONITATE 2-METHYLTRANSFERASE-RELATED"/>
    <property type="match status" value="1"/>
</dbReference>
<name>A0A2M8KXD1_9BACT</name>
<comment type="caution">
    <text evidence="3">The sequence shown here is derived from an EMBL/GenBank/DDBJ whole genome shotgun (WGS) entry which is preliminary data.</text>
</comment>
<sequence>MYMKPSYRESHKTERKSRMYEELVYKQGSYDDMVWQYEKKLLDMELARLKERVPSVLRYLDFGCGTGRILGYLEEEVGEATGVDNAASMLAYARNQVKKAKLIEADLTEHDVLAGEEYDFITAFRIFLNAEPVLRKEMMRVLTPKMRDENSIFIFNMHGNIWSHRLFTKLWLTLRGRRLNTISYWQARRFAEAHGLFVERWYGFGVLPKVFYRWFGSTRMYRLDNMFARVPFMRYMAYDLVFVCKKIRNLK</sequence>
<dbReference type="InterPro" id="IPR029063">
    <property type="entry name" value="SAM-dependent_MTases_sf"/>
</dbReference>
<evidence type="ECO:0000313" key="3">
    <source>
        <dbReference type="EMBL" id="PJE64595.1"/>
    </source>
</evidence>
<reference evidence="4" key="1">
    <citation type="submission" date="2017-09" db="EMBL/GenBank/DDBJ databases">
        <title>Depth-based differentiation of microbial function through sediment-hosted aquifers and enrichment of novel symbionts in the deep terrestrial subsurface.</title>
        <authorList>
            <person name="Probst A.J."/>
            <person name="Ladd B."/>
            <person name="Jarett J.K."/>
            <person name="Geller-Mcgrath D.E."/>
            <person name="Sieber C.M.K."/>
            <person name="Emerson J.B."/>
            <person name="Anantharaman K."/>
            <person name="Thomas B.C."/>
            <person name="Malmstrom R."/>
            <person name="Stieglmeier M."/>
            <person name="Klingl A."/>
            <person name="Woyke T."/>
            <person name="Ryan C.M."/>
            <person name="Banfield J.F."/>
        </authorList>
    </citation>
    <scope>NUCLEOTIDE SEQUENCE [LARGE SCALE GENOMIC DNA]</scope>
</reference>
<dbReference type="GO" id="GO:0016740">
    <property type="term" value="F:transferase activity"/>
    <property type="evidence" value="ECO:0007669"/>
    <property type="project" value="UniProtKB-KW"/>
</dbReference>
<dbReference type="Proteomes" id="UP000229098">
    <property type="component" value="Unassembled WGS sequence"/>
</dbReference>